<dbReference type="KEGG" id="pwn:QNH46_14150"/>
<proteinExistence type="predicted"/>
<evidence type="ECO:0000256" key="1">
    <source>
        <dbReference type="SAM" id="MobiDB-lite"/>
    </source>
</evidence>
<feature type="compositionally biased region" description="Low complexity" evidence="1">
    <location>
        <begin position="23"/>
        <end position="36"/>
    </location>
</feature>
<evidence type="ECO:0000313" key="4">
    <source>
        <dbReference type="EMBL" id="WHX47304.1"/>
    </source>
</evidence>
<dbReference type="AlphaFoldDB" id="A0AA95KZV6"/>
<name>A0AA95KZV6_9BACL</name>
<feature type="region of interest" description="Disordered" evidence="1">
    <location>
        <begin position="23"/>
        <end position="55"/>
    </location>
</feature>
<evidence type="ECO:0000313" key="5">
    <source>
        <dbReference type="Proteomes" id="UP001177943"/>
    </source>
</evidence>
<dbReference type="Pfam" id="PF10646">
    <property type="entry name" value="Germane"/>
    <property type="match status" value="1"/>
</dbReference>
<sequence length="185" mass="20390">MKKLVMAGTVLVLAAALAGCGQKPQAAPEGEQQPAQVTEPNVSQGSGQNNTQVEEPNLQTLQVELYFTDDDLMELTKVQREIRFEQNEDKYAEAFKQLQVSENGLFSLWEKAILNKVTFTDGELHIDIGLPDEARLGSGGEVLAIDSLKATMFQFDEVRSLELTVGGEQVESLMGHVELDHPMTR</sequence>
<dbReference type="PROSITE" id="PS51257">
    <property type="entry name" value="PROKAR_LIPOPROTEIN"/>
    <property type="match status" value="1"/>
</dbReference>
<feature type="signal peptide" evidence="2">
    <location>
        <begin position="1"/>
        <end position="26"/>
    </location>
</feature>
<evidence type="ECO:0000259" key="3">
    <source>
        <dbReference type="Pfam" id="PF10646"/>
    </source>
</evidence>
<dbReference type="InterPro" id="IPR019606">
    <property type="entry name" value="GerMN"/>
</dbReference>
<organism evidence="4 5">
    <name type="scientific">Paenibacillus woosongensis</name>
    <dbReference type="NCBI Taxonomy" id="307580"/>
    <lineage>
        <taxon>Bacteria</taxon>
        <taxon>Bacillati</taxon>
        <taxon>Bacillota</taxon>
        <taxon>Bacilli</taxon>
        <taxon>Bacillales</taxon>
        <taxon>Paenibacillaceae</taxon>
        <taxon>Paenibacillus</taxon>
    </lineage>
</organism>
<feature type="compositionally biased region" description="Polar residues" evidence="1">
    <location>
        <begin position="38"/>
        <end position="55"/>
    </location>
</feature>
<evidence type="ECO:0000256" key="2">
    <source>
        <dbReference type="SAM" id="SignalP"/>
    </source>
</evidence>
<reference evidence="4" key="1">
    <citation type="submission" date="2023-05" db="EMBL/GenBank/DDBJ databases">
        <title>Comparative genomics of Bacillaceae isolates and their secondary metabolite potential.</title>
        <authorList>
            <person name="Song L."/>
            <person name="Nielsen L.J."/>
            <person name="Mohite O."/>
            <person name="Xu X."/>
            <person name="Weber T."/>
            <person name="Kovacs A.T."/>
        </authorList>
    </citation>
    <scope>NUCLEOTIDE SEQUENCE</scope>
    <source>
        <strain evidence="4">B2_4</strain>
    </source>
</reference>
<protein>
    <submittedName>
        <fullName evidence="4">GerMN domain-containing protein</fullName>
    </submittedName>
</protein>
<gene>
    <name evidence="4" type="ORF">QNH46_14150</name>
</gene>
<feature type="domain" description="GerMN" evidence="3">
    <location>
        <begin position="65"/>
        <end position="171"/>
    </location>
</feature>
<dbReference type="EMBL" id="CP126084">
    <property type="protein sequence ID" value="WHX47304.1"/>
    <property type="molecule type" value="Genomic_DNA"/>
</dbReference>
<feature type="chain" id="PRO_5041737065" evidence="2">
    <location>
        <begin position="27"/>
        <end position="185"/>
    </location>
</feature>
<keyword evidence="2" id="KW-0732">Signal</keyword>
<accession>A0AA95KZV6</accession>
<dbReference type="RefSeq" id="WP_283924888.1">
    <property type="nucleotide sequence ID" value="NZ_CP126084.1"/>
</dbReference>
<dbReference type="Proteomes" id="UP001177943">
    <property type="component" value="Chromosome"/>
</dbReference>